<reference evidence="2" key="1">
    <citation type="submission" date="2014-09" db="EMBL/GenBank/DDBJ databases">
        <authorList>
            <person name="Magalhaes I.L.F."/>
            <person name="Oliveira U."/>
            <person name="Santos F.R."/>
            <person name="Vidigal T.H.D.A."/>
            <person name="Brescovit A.D."/>
            <person name="Santos A.J."/>
        </authorList>
    </citation>
    <scope>NUCLEOTIDE SEQUENCE</scope>
    <source>
        <tissue evidence="2">Shoot tissue taken approximately 20 cm above the soil surface</tissue>
    </source>
</reference>
<reference evidence="2" key="2">
    <citation type="journal article" date="2015" name="Data Brief">
        <title>Shoot transcriptome of the giant reed, Arundo donax.</title>
        <authorList>
            <person name="Barrero R.A."/>
            <person name="Guerrero F.D."/>
            <person name="Moolhuijzen P."/>
            <person name="Goolsby J.A."/>
            <person name="Tidwell J."/>
            <person name="Bellgard S.E."/>
            <person name="Bellgard M.I."/>
        </authorList>
    </citation>
    <scope>NUCLEOTIDE SEQUENCE</scope>
    <source>
        <tissue evidence="2">Shoot tissue taken approximately 20 cm above the soil surface</tissue>
    </source>
</reference>
<feature type="region of interest" description="Disordered" evidence="1">
    <location>
        <begin position="24"/>
        <end position="43"/>
    </location>
</feature>
<sequence length="99" mass="11207">MPRQLGATGAQAAKPCHALQILSQFQSRKETDKTEQKGEKFRNPHRHQVLSHDTTMLDSGHERRPKIAHFSWNFATNRSSARRTQRFVGEGGGLQSPEL</sequence>
<evidence type="ECO:0000256" key="1">
    <source>
        <dbReference type="SAM" id="MobiDB-lite"/>
    </source>
</evidence>
<feature type="region of interest" description="Disordered" evidence="1">
    <location>
        <begin position="78"/>
        <end position="99"/>
    </location>
</feature>
<evidence type="ECO:0000313" key="2">
    <source>
        <dbReference type="EMBL" id="JAD28001.1"/>
    </source>
</evidence>
<name>A0A0A8YP99_ARUDO</name>
<accession>A0A0A8YP99</accession>
<proteinExistence type="predicted"/>
<feature type="compositionally biased region" description="Basic and acidic residues" evidence="1">
    <location>
        <begin position="27"/>
        <end position="42"/>
    </location>
</feature>
<dbReference type="AlphaFoldDB" id="A0A0A8YP99"/>
<organism evidence="2">
    <name type="scientific">Arundo donax</name>
    <name type="common">Giant reed</name>
    <name type="synonym">Donax arundinaceus</name>
    <dbReference type="NCBI Taxonomy" id="35708"/>
    <lineage>
        <taxon>Eukaryota</taxon>
        <taxon>Viridiplantae</taxon>
        <taxon>Streptophyta</taxon>
        <taxon>Embryophyta</taxon>
        <taxon>Tracheophyta</taxon>
        <taxon>Spermatophyta</taxon>
        <taxon>Magnoliopsida</taxon>
        <taxon>Liliopsida</taxon>
        <taxon>Poales</taxon>
        <taxon>Poaceae</taxon>
        <taxon>PACMAD clade</taxon>
        <taxon>Arundinoideae</taxon>
        <taxon>Arundineae</taxon>
        <taxon>Arundo</taxon>
    </lineage>
</organism>
<feature type="compositionally biased region" description="Gly residues" evidence="1">
    <location>
        <begin position="89"/>
        <end position="99"/>
    </location>
</feature>
<dbReference type="EMBL" id="GBRH01269894">
    <property type="protein sequence ID" value="JAD28001.1"/>
    <property type="molecule type" value="Transcribed_RNA"/>
</dbReference>
<protein>
    <submittedName>
        <fullName evidence="2">Uncharacterized protein</fullName>
    </submittedName>
</protein>